<dbReference type="InterPro" id="IPR000152">
    <property type="entry name" value="EGF-type_Asp/Asn_hydroxyl_site"/>
</dbReference>
<evidence type="ECO:0000256" key="9">
    <source>
        <dbReference type="ARBA" id="ARBA00023157"/>
    </source>
</evidence>
<evidence type="ECO:0000256" key="1">
    <source>
        <dbReference type="ARBA" id="ARBA00004167"/>
    </source>
</evidence>
<keyword evidence="5" id="KW-0732">Signal</keyword>
<dbReference type="SUPFAM" id="SSF63825">
    <property type="entry name" value="YWTD domain"/>
    <property type="match status" value="2"/>
</dbReference>
<feature type="disulfide bond" evidence="13">
    <location>
        <begin position="387"/>
        <end position="402"/>
    </location>
</feature>
<dbReference type="SMART" id="SM00179">
    <property type="entry name" value="EGF_CA"/>
    <property type="match status" value="1"/>
</dbReference>
<feature type="disulfide bond" evidence="13">
    <location>
        <begin position="40"/>
        <end position="55"/>
    </location>
</feature>
<keyword evidence="7 15" id="KW-1133">Transmembrane helix</keyword>
<feature type="disulfide bond" evidence="13">
    <location>
        <begin position="206"/>
        <end position="221"/>
    </location>
</feature>
<feature type="disulfide bond" evidence="13">
    <location>
        <begin position="358"/>
        <end position="373"/>
    </location>
</feature>
<keyword evidence="10" id="KW-0675">Receptor</keyword>
<feature type="disulfide bond" evidence="12">
    <location>
        <begin position="1208"/>
        <end position="1217"/>
    </location>
</feature>
<keyword evidence="9 12" id="KW-1015">Disulfide bond</keyword>
<dbReference type="PROSITE" id="PS01187">
    <property type="entry name" value="EGF_CA"/>
    <property type="match status" value="1"/>
</dbReference>
<gene>
    <name evidence="17" type="ORF">WMY93_004502</name>
</gene>
<sequence length="1301" mass="141157">MLDPLLLYAAVSSGAVPLRCGRQSKACADGSECVLYRHVCDGEPDCKDGSDEKNCPSDCTEAQFQCAHGKMCIDKKQVCDGESQCQDQSDELHCINPSDGCVHHCDNKSRCLPANFLCDGERDCLDGTDEAACASVQTPSSAPPPSCSLTSKPCKDNSECVLYSHVCDGEVDCRDGSDEDDCVTECPKGEFQCGHGRRCIEQEQVCDGVAQCQDGSDEQDCSGPVEGCSHQCDSRSRCVPSSFLCDGERDCQDGTDELNCVFQKVVAYGRRLHTRGAGCVMEWLSARTAQMNRDCSGPVEGCSHQCDSRSRCVPSSFLCDGERDCQDGTDELNCVNAACSPGEFQCSSGQCVSASVRCDGHPDCPDQSDEDRCAKPPRECLVPEWLCDGDQDCRDGTDEKDCQVTAVSCGEFQWTCKSKTQCIPASWRCDGSKDCEDGSDQIECDVMKCPSHQFQCRAGGCLDPALVCNSVRECVDGSDEGGSCGFKCTEEERRSCSQACFSTPQRCSCSEGYKLLEDGVTCADLDECEAKTPVCSHICRNSVGSFSCDCHPGYVLEADKRHCKITGEPFLLASILNELFVLGLRSGSVDVLSSSSKKAILSVDYDWRERRVYWDSLDSDSIRWSSLDQKTTGTFITGIRADSVAVDWLGRNLYWIDGVKSQIFAVQLQPDTHTSPDFTAILDENLDQPRSLALLPQKGLMFWTEIGSTVKIERAGMDGSERRPWSPLVLQMKDTNDPFSLAVFNDMLYWSDTKRRVVQGAQKLTGKNRLVLLKRPRQPFGVKRLFSSVCAGPGARAVCKCPSGLLLSEDGLTCSSSVNAAFLLMLAPSAVTQIYLQSRLSTSGLKDWPEHSAFQLSGINRAAILDYSFSDGSLFISDDGTSSLSRLKLHDGGLSSPHQLLRILADTVTAMALDWVTFNVYWSSSKQQRIHVTSTTNAHTAVVVKEGVGRVDSIALHPQSGSVCFANLVTQDRDSGANVECSVMDGGDRRVVWKDAVAPKSLVFSRDGKVIYWADTSLGTIGLVQLDELTYTELKVGDGLAAVALSDFALLWMTTGGSNGCSVDNGGCSHLCLATAEGRSCMCAYDHAPLNATHCVPRQHCPAGSRLCVDQLSCQPINKFCNGHVDCSDHSDENCVSLNGISDVFSGPTNLHNSVPPASSFPALPKNAGTSVNTSEELWTLDLEQCSSTRCSGRGRCVVVNEEMQCLCPLLYPGDSCQDELLKTLQEPLVYGAVGLVTVIAVIVALVLFRRKRQNESSRRNPPAVKETSLTEIQTKEEPSPCVQTSPTQTDKPEEVVTPAD</sequence>
<feature type="disulfide bond" evidence="13">
    <location>
        <begin position="346"/>
        <end position="364"/>
    </location>
</feature>
<comment type="caution">
    <text evidence="17">The sequence shown here is derived from an EMBL/GenBank/DDBJ whole genome shotgun (WGS) entry which is preliminary data.</text>
</comment>
<dbReference type="InterPro" id="IPR001881">
    <property type="entry name" value="EGF-like_Ca-bd_dom"/>
</dbReference>
<feature type="disulfide bond" evidence="13">
    <location>
        <begin position="456"/>
        <end position="474"/>
    </location>
</feature>
<dbReference type="SUPFAM" id="SSF57196">
    <property type="entry name" value="EGF/Laminin"/>
    <property type="match status" value="2"/>
</dbReference>
<dbReference type="InterPro" id="IPR018097">
    <property type="entry name" value="EGF_Ca-bd_CS"/>
</dbReference>
<evidence type="ECO:0000256" key="12">
    <source>
        <dbReference type="PROSITE-ProRule" id="PRU00076"/>
    </source>
</evidence>
<dbReference type="SMART" id="SM00135">
    <property type="entry name" value="LY"/>
    <property type="match status" value="6"/>
</dbReference>
<dbReference type="FunFam" id="2.10.25.10:FF:000010">
    <property type="entry name" value="Pro-epidermal growth factor"/>
    <property type="match status" value="1"/>
</dbReference>
<dbReference type="InterPro" id="IPR000033">
    <property type="entry name" value="LDLR_classB_rpt"/>
</dbReference>
<keyword evidence="8 15" id="KW-0472">Membrane</keyword>
<evidence type="ECO:0000256" key="10">
    <source>
        <dbReference type="ARBA" id="ARBA00023170"/>
    </source>
</evidence>
<dbReference type="GO" id="GO:0006898">
    <property type="term" value="P:receptor-mediated endocytosis"/>
    <property type="evidence" value="ECO:0007669"/>
    <property type="project" value="TreeGrafter"/>
</dbReference>
<dbReference type="GO" id="GO:0016324">
    <property type="term" value="C:apical plasma membrane"/>
    <property type="evidence" value="ECO:0007669"/>
    <property type="project" value="TreeGrafter"/>
</dbReference>
<evidence type="ECO:0000256" key="5">
    <source>
        <dbReference type="ARBA" id="ARBA00022729"/>
    </source>
</evidence>
<feature type="disulfide bond" evidence="13">
    <location>
        <begin position="319"/>
        <end position="334"/>
    </location>
</feature>
<evidence type="ECO:0000256" key="11">
    <source>
        <dbReference type="ARBA" id="ARBA00023180"/>
    </source>
</evidence>
<feature type="disulfide bond" evidence="13">
    <location>
        <begin position="449"/>
        <end position="461"/>
    </location>
</feature>
<keyword evidence="11" id="KW-0325">Glycoprotein</keyword>
<reference evidence="18" key="1">
    <citation type="submission" date="2024-04" db="EMBL/GenBank/DDBJ databases">
        <title>Salinicola lusitanus LLJ914,a marine bacterium isolated from the Okinawa Trough.</title>
        <authorList>
            <person name="Li J."/>
        </authorList>
    </citation>
    <scope>NUCLEOTIDE SEQUENCE [LARGE SCALE GENOMIC DNA]</scope>
</reference>
<dbReference type="PROSITE" id="PS00010">
    <property type="entry name" value="ASX_HYDROXYL"/>
    <property type="match status" value="1"/>
</dbReference>
<protein>
    <recommendedName>
        <fullName evidence="16">EGF-like domain-containing protein</fullName>
    </recommendedName>
</protein>
<dbReference type="SMART" id="SM00192">
    <property type="entry name" value="LDLa"/>
    <property type="match status" value="12"/>
</dbReference>
<dbReference type="CDD" id="cd00112">
    <property type="entry name" value="LDLa"/>
    <property type="match status" value="11"/>
</dbReference>
<feature type="domain" description="EGF-like" evidence="16">
    <location>
        <begin position="1182"/>
        <end position="1218"/>
    </location>
</feature>
<dbReference type="PROSITE" id="PS01209">
    <property type="entry name" value="LDLRA_1"/>
    <property type="match status" value="5"/>
</dbReference>
<feature type="disulfide bond" evidence="13">
    <location>
        <begin position="245"/>
        <end position="260"/>
    </location>
</feature>
<dbReference type="Gene3D" id="2.10.25.10">
    <property type="entry name" value="Laminin"/>
    <property type="match status" value="3"/>
</dbReference>
<dbReference type="Proteomes" id="UP001460270">
    <property type="component" value="Unassembled WGS sequence"/>
</dbReference>
<keyword evidence="3" id="KW-0254">Endocytosis</keyword>
<evidence type="ECO:0000256" key="6">
    <source>
        <dbReference type="ARBA" id="ARBA00022737"/>
    </source>
</evidence>
<evidence type="ECO:0000256" key="4">
    <source>
        <dbReference type="ARBA" id="ARBA00022692"/>
    </source>
</evidence>
<proteinExistence type="predicted"/>
<dbReference type="SMART" id="SM00181">
    <property type="entry name" value="EGF"/>
    <property type="match status" value="5"/>
</dbReference>
<dbReference type="PROSITE" id="PS50068">
    <property type="entry name" value="LDLRA_2"/>
    <property type="match status" value="12"/>
</dbReference>
<feature type="domain" description="EGF-like" evidence="16">
    <location>
        <begin position="524"/>
        <end position="564"/>
    </location>
</feature>
<dbReference type="PRINTS" id="PR00261">
    <property type="entry name" value="LDLRECEPTOR"/>
</dbReference>
<dbReference type="InterPro" id="IPR036055">
    <property type="entry name" value="LDL_receptor-like_sf"/>
</dbReference>
<keyword evidence="2 12" id="KW-0245">EGF-like domain</keyword>
<comment type="subcellular location">
    <subcellularLocation>
        <location evidence="1">Membrane</location>
        <topology evidence="1">Single-pass membrane protein</topology>
    </subcellularLocation>
</comment>
<feature type="disulfide bond" evidence="13">
    <location>
        <begin position="118"/>
        <end position="133"/>
    </location>
</feature>
<evidence type="ECO:0000313" key="18">
    <source>
        <dbReference type="Proteomes" id="UP001460270"/>
    </source>
</evidence>
<evidence type="ECO:0000256" key="14">
    <source>
        <dbReference type="SAM" id="MobiDB-lite"/>
    </source>
</evidence>
<comment type="caution">
    <text evidence="12">Lacks conserved residue(s) required for the propagation of feature annotation.</text>
</comment>
<feature type="disulfide bond" evidence="13">
    <location>
        <begin position="79"/>
        <end position="94"/>
    </location>
</feature>
<dbReference type="Gene3D" id="2.120.10.30">
    <property type="entry name" value="TolB, C-terminal domain"/>
    <property type="match status" value="3"/>
</dbReference>
<keyword evidence="18" id="KW-1185">Reference proteome</keyword>
<dbReference type="SUPFAM" id="SSF57424">
    <property type="entry name" value="LDL receptor-like module"/>
    <property type="match status" value="11"/>
</dbReference>
<dbReference type="PROSITE" id="PS50026">
    <property type="entry name" value="EGF_3"/>
    <property type="match status" value="2"/>
</dbReference>
<dbReference type="GO" id="GO:0043235">
    <property type="term" value="C:receptor complex"/>
    <property type="evidence" value="ECO:0007669"/>
    <property type="project" value="TreeGrafter"/>
</dbReference>
<evidence type="ECO:0000256" key="15">
    <source>
        <dbReference type="SAM" id="Phobius"/>
    </source>
</evidence>
<feature type="region of interest" description="Disordered" evidence="14">
    <location>
        <begin position="1256"/>
        <end position="1301"/>
    </location>
</feature>
<dbReference type="InterPro" id="IPR002172">
    <property type="entry name" value="LDrepeatLR_classA_rpt"/>
</dbReference>
<evidence type="ECO:0000313" key="17">
    <source>
        <dbReference type="EMBL" id="KAK7933606.1"/>
    </source>
</evidence>
<dbReference type="GO" id="GO:0005509">
    <property type="term" value="F:calcium ion binding"/>
    <property type="evidence" value="ECO:0007669"/>
    <property type="project" value="InterPro"/>
</dbReference>
<dbReference type="SUPFAM" id="SSF57184">
    <property type="entry name" value="Growth factor receptor domain"/>
    <property type="match status" value="1"/>
</dbReference>
<feature type="disulfide bond" evidence="13">
    <location>
        <begin position="167"/>
        <end position="182"/>
    </location>
</feature>
<evidence type="ECO:0000256" key="3">
    <source>
        <dbReference type="ARBA" id="ARBA00022583"/>
    </source>
</evidence>
<evidence type="ECO:0000256" key="2">
    <source>
        <dbReference type="ARBA" id="ARBA00022536"/>
    </source>
</evidence>
<keyword evidence="6" id="KW-0677">Repeat</keyword>
<dbReference type="PANTHER" id="PTHR22722">
    <property type="entry name" value="LOW-DENSITY LIPOPROTEIN RECEPTOR-RELATED PROTEIN 2-RELATED"/>
    <property type="match status" value="1"/>
</dbReference>
<dbReference type="InterPro" id="IPR009030">
    <property type="entry name" value="Growth_fac_rcpt_cys_sf"/>
</dbReference>
<dbReference type="InterPro" id="IPR023415">
    <property type="entry name" value="LDLR_class-A_CS"/>
</dbReference>
<dbReference type="PROSITE" id="PS01186">
    <property type="entry name" value="EGF_2"/>
    <property type="match status" value="1"/>
</dbReference>
<keyword evidence="4 15" id="KW-0812">Transmembrane</keyword>
<name>A0AAW0PYI5_9GOBI</name>
<dbReference type="Pfam" id="PF00057">
    <property type="entry name" value="Ldl_recept_a"/>
    <property type="match status" value="11"/>
</dbReference>
<accession>A0AAW0PYI5</accession>
<feature type="disulfide bond" evidence="13">
    <location>
        <begin position="339"/>
        <end position="351"/>
    </location>
</feature>
<dbReference type="PROSITE" id="PS00022">
    <property type="entry name" value="EGF_1"/>
    <property type="match status" value="1"/>
</dbReference>
<dbReference type="PANTHER" id="PTHR22722:SF12">
    <property type="entry name" value="EGF-LIKE DOMAIN-CONTAINING PROTEIN"/>
    <property type="match status" value="1"/>
</dbReference>
<evidence type="ECO:0000256" key="7">
    <source>
        <dbReference type="ARBA" id="ARBA00022989"/>
    </source>
</evidence>
<feature type="transmembrane region" description="Helical" evidence="15">
    <location>
        <begin position="1229"/>
        <end position="1249"/>
    </location>
</feature>
<dbReference type="InterPro" id="IPR000742">
    <property type="entry name" value="EGF"/>
</dbReference>
<dbReference type="InterPro" id="IPR011042">
    <property type="entry name" value="6-blade_b-propeller_TolB-like"/>
</dbReference>
<evidence type="ECO:0000259" key="16">
    <source>
        <dbReference type="PROSITE" id="PS50026"/>
    </source>
</evidence>
<dbReference type="FunFam" id="4.10.400.10:FF:000034">
    <property type="entry name" value="Low-density lipoprotein receptor-related protein 2"/>
    <property type="match status" value="1"/>
</dbReference>
<evidence type="ECO:0000256" key="13">
    <source>
        <dbReference type="PROSITE-ProRule" id="PRU00124"/>
    </source>
</evidence>
<dbReference type="Gene3D" id="4.10.1220.10">
    <property type="entry name" value="EGF-type module"/>
    <property type="match status" value="3"/>
</dbReference>
<dbReference type="Gene3D" id="4.10.400.10">
    <property type="entry name" value="Low-density Lipoprotein Receptor"/>
    <property type="match status" value="9"/>
</dbReference>
<dbReference type="InterPro" id="IPR049883">
    <property type="entry name" value="NOTCH1_EGF-like"/>
</dbReference>
<dbReference type="InterPro" id="IPR051221">
    <property type="entry name" value="LDLR-related"/>
</dbReference>
<dbReference type="EMBL" id="JBBPFD010000003">
    <property type="protein sequence ID" value="KAK7933606.1"/>
    <property type="molecule type" value="Genomic_DNA"/>
</dbReference>
<feature type="disulfide bond" evidence="13">
    <location>
        <begin position="429"/>
        <end position="444"/>
    </location>
</feature>
<dbReference type="Pfam" id="PF07645">
    <property type="entry name" value="EGF_CA"/>
    <property type="match status" value="1"/>
</dbReference>
<organism evidence="17 18">
    <name type="scientific">Mugilogobius chulae</name>
    <name type="common">yellowstripe goby</name>
    <dbReference type="NCBI Taxonomy" id="88201"/>
    <lineage>
        <taxon>Eukaryota</taxon>
        <taxon>Metazoa</taxon>
        <taxon>Chordata</taxon>
        <taxon>Craniata</taxon>
        <taxon>Vertebrata</taxon>
        <taxon>Euteleostomi</taxon>
        <taxon>Actinopterygii</taxon>
        <taxon>Neopterygii</taxon>
        <taxon>Teleostei</taxon>
        <taxon>Neoteleostei</taxon>
        <taxon>Acanthomorphata</taxon>
        <taxon>Gobiaria</taxon>
        <taxon>Gobiiformes</taxon>
        <taxon>Gobioidei</taxon>
        <taxon>Gobiidae</taxon>
        <taxon>Gobionellinae</taxon>
        <taxon>Mugilogobius</taxon>
    </lineage>
</organism>
<dbReference type="GO" id="GO:0042562">
    <property type="term" value="F:hormone binding"/>
    <property type="evidence" value="ECO:0007669"/>
    <property type="project" value="TreeGrafter"/>
</dbReference>
<evidence type="ECO:0000256" key="8">
    <source>
        <dbReference type="ARBA" id="ARBA00023136"/>
    </source>
</evidence>